<dbReference type="OrthoDB" id="649093at2"/>
<dbReference type="EMBL" id="QTJV01000029">
    <property type="protein sequence ID" value="RFM29250.1"/>
    <property type="molecule type" value="Genomic_DNA"/>
</dbReference>
<comment type="caution">
    <text evidence="1">The sequence shown here is derived from an EMBL/GenBank/DDBJ whole genome shotgun (WGS) entry which is preliminary data.</text>
</comment>
<accession>A0A3E1NMU5</accession>
<gene>
    <name evidence="1" type="ORF">DXN04_33750</name>
</gene>
<keyword evidence="2" id="KW-1185">Reference proteome</keyword>
<reference evidence="1 2" key="1">
    <citation type="submission" date="2018-08" db="EMBL/GenBank/DDBJ databases">
        <title>Chitinophaga sp. K20C18050901, a novel bacterium isolated from forest soil.</title>
        <authorList>
            <person name="Wang C."/>
        </authorList>
    </citation>
    <scope>NUCLEOTIDE SEQUENCE [LARGE SCALE GENOMIC DNA]</scope>
    <source>
        <strain evidence="1 2">K20C18050901</strain>
    </source>
</reference>
<dbReference type="AlphaFoldDB" id="A0A3E1NMU5"/>
<dbReference type="Proteomes" id="UP000261174">
    <property type="component" value="Unassembled WGS sequence"/>
</dbReference>
<name>A0A3E1NMU5_9BACT</name>
<dbReference type="RefSeq" id="WP_116857830.1">
    <property type="nucleotide sequence ID" value="NZ_QTJV01000029.1"/>
</dbReference>
<evidence type="ECO:0000313" key="1">
    <source>
        <dbReference type="EMBL" id="RFM29250.1"/>
    </source>
</evidence>
<organism evidence="1 2">
    <name type="scientific">Chitinophaga silvisoli</name>
    <dbReference type="NCBI Taxonomy" id="2291814"/>
    <lineage>
        <taxon>Bacteria</taxon>
        <taxon>Pseudomonadati</taxon>
        <taxon>Bacteroidota</taxon>
        <taxon>Chitinophagia</taxon>
        <taxon>Chitinophagales</taxon>
        <taxon>Chitinophagaceae</taxon>
        <taxon>Chitinophaga</taxon>
    </lineage>
</organism>
<sequence length="169" mass="19097">MRFLILTIFLECICCITIQAQVIPGMPDLPVISAESDGPGSVVGIDPGIINPDIPPAFPGGTDSLITYLKRNLKLPILKSDNKKIYGLIVGINIDSCGNVSVAHTYWESDEEWAEMAKRIKGSIARMPKWIPRMSYDRKQRLKSFEAFEFFAQNNHLVIEIYQKHLKIY</sequence>
<protein>
    <recommendedName>
        <fullName evidence="3">TonB C-terminal domain-containing protein</fullName>
    </recommendedName>
</protein>
<proteinExistence type="predicted"/>
<evidence type="ECO:0000313" key="2">
    <source>
        <dbReference type="Proteomes" id="UP000261174"/>
    </source>
</evidence>
<evidence type="ECO:0008006" key="3">
    <source>
        <dbReference type="Google" id="ProtNLM"/>
    </source>
</evidence>